<evidence type="ECO:0000313" key="1">
    <source>
        <dbReference type="EMBL" id="KII73212.1"/>
    </source>
</evidence>
<organism evidence="1 2">
    <name type="scientific">Thelohanellus kitauei</name>
    <name type="common">Myxosporean</name>
    <dbReference type="NCBI Taxonomy" id="669202"/>
    <lineage>
        <taxon>Eukaryota</taxon>
        <taxon>Metazoa</taxon>
        <taxon>Cnidaria</taxon>
        <taxon>Myxozoa</taxon>
        <taxon>Myxosporea</taxon>
        <taxon>Bivalvulida</taxon>
        <taxon>Platysporina</taxon>
        <taxon>Myxobolidae</taxon>
        <taxon>Thelohanellus</taxon>
    </lineage>
</organism>
<reference evidence="1 2" key="1">
    <citation type="journal article" date="2014" name="Genome Biol. Evol.">
        <title>The genome of the myxosporean Thelohanellus kitauei shows adaptations to nutrient acquisition within its fish host.</title>
        <authorList>
            <person name="Yang Y."/>
            <person name="Xiong J."/>
            <person name="Zhou Z."/>
            <person name="Huo F."/>
            <person name="Miao W."/>
            <person name="Ran C."/>
            <person name="Liu Y."/>
            <person name="Zhang J."/>
            <person name="Feng J."/>
            <person name="Wang M."/>
            <person name="Wang M."/>
            <person name="Wang L."/>
            <person name="Yao B."/>
        </authorList>
    </citation>
    <scope>NUCLEOTIDE SEQUENCE [LARGE SCALE GENOMIC DNA]</scope>
    <source>
        <strain evidence="1">Wuqing</strain>
    </source>
</reference>
<name>A0A0C2NGU7_THEKT</name>
<comment type="caution">
    <text evidence="1">The sequence shown here is derived from an EMBL/GenBank/DDBJ whole genome shotgun (WGS) entry which is preliminary data.</text>
</comment>
<accession>A0A0C2NGU7</accession>
<dbReference type="OrthoDB" id="6022267at2759"/>
<protein>
    <submittedName>
        <fullName evidence="1">Uncharacterized protein</fullName>
    </submittedName>
</protein>
<proteinExistence type="predicted"/>
<sequence length="368" mass="43528">MDEADLFNVLNYLLSQKIYLNEKSKDQSDSNPPLLSNPKWAHIVSKFNDIRIVDLCLNARIRYKEITNTVVNEYRNRLHHKAIKKIEERVSQAIIRVIKLKFGLTSDEIQKLLTKFKEGHYKTLYWGDEELFVEIDKINWKTTMDKFLVDRENFLRLFDGVFFFGGKHKCFPSLCYHLLSRSDKNRGMVDFAQFISLYKIIKTSNFETKLCILYQMSFYHISGIGEQKSEETTQQSLNLKDPPKYNLITNRREHILCPYVPEIYDDCHAALMKQKVLTNIVEIPYLEPMTRNEFIRFWDLLQILVSEYTLNENLTVSLTIFSQSIIHQYRSILDGDEWVITFSLIQNEISKFPDLVNLINNQIYVKSM</sequence>
<gene>
    <name evidence="1" type="ORF">RF11_09800</name>
</gene>
<dbReference type="AlphaFoldDB" id="A0A0C2NGU7"/>
<dbReference type="Proteomes" id="UP000031668">
    <property type="component" value="Unassembled WGS sequence"/>
</dbReference>
<keyword evidence="2" id="KW-1185">Reference proteome</keyword>
<dbReference type="EMBL" id="JWZT01000923">
    <property type="protein sequence ID" value="KII73212.1"/>
    <property type="molecule type" value="Genomic_DNA"/>
</dbReference>
<evidence type="ECO:0000313" key="2">
    <source>
        <dbReference type="Proteomes" id="UP000031668"/>
    </source>
</evidence>